<dbReference type="PROSITE" id="PS51257">
    <property type="entry name" value="PROKAR_LIPOPROTEIN"/>
    <property type="match status" value="1"/>
</dbReference>
<keyword evidence="1" id="KW-0472">Membrane</keyword>
<gene>
    <name evidence="2" type="ORF">TRIP_D440313</name>
</gene>
<keyword evidence="1" id="KW-1133">Transmembrane helix</keyword>
<reference evidence="2" key="1">
    <citation type="submission" date="2018-07" db="EMBL/GenBank/DDBJ databases">
        <authorList>
            <consortium name="Genoscope - CEA"/>
            <person name="William W."/>
        </authorList>
    </citation>
    <scope>NUCLEOTIDE SEQUENCE</scope>
    <source>
        <strain evidence="2">IK1</strain>
    </source>
</reference>
<evidence type="ECO:0000256" key="1">
    <source>
        <dbReference type="SAM" id="Phobius"/>
    </source>
</evidence>
<protein>
    <recommendedName>
        <fullName evidence="3">Lipoprotein</fullName>
    </recommendedName>
</protein>
<accession>A0A653AKT1</accession>
<name>A0A653AKT1_9BACT</name>
<keyword evidence="1" id="KW-0812">Transmembrane</keyword>
<sequence>MKNGILKFYDKVIIAIIAVTFTLIGCCTKKAYSEKNKTNKKETVKETTDSIPTVRKIKPGEVIAMYGVRHDQLK</sequence>
<dbReference type="AlphaFoldDB" id="A0A653AKT1"/>
<feature type="transmembrane region" description="Helical" evidence="1">
    <location>
        <begin position="12"/>
        <end position="32"/>
    </location>
</feature>
<proteinExistence type="predicted"/>
<dbReference type="EMBL" id="UPXZ01000039">
    <property type="protein sequence ID" value="VBB48295.1"/>
    <property type="molecule type" value="Genomic_DNA"/>
</dbReference>
<evidence type="ECO:0000313" key="2">
    <source>
        <dbReference type="EMBL" id="VBB48295.1"/>
    </source>
</evidence>
<organism evidence="2">
    <name type="scientific">uncultured Paludibacter sp</name>
    <dbReference type="NCBI Taxonomy" id="497635"/>
    <lineage>
        <taxon>Bacteria</taxon>
        <taxon>Pseudomonadati</taxon>
        <taxon>Bacteroidota</taxon>
        <taxon>Bacteroidia</taxon>
        <taxon>Bacteroidales</taxon>
        <taxon>Paludibacteraceae</taxon>
        <taxon>Paludibacter</taxon>
        <taxon>environmental samples</taxon>
    </lineage>
</organism>
<evidence type="ECO:0008006" key="3">
    <source>
        <dbReference type="Google" id="ProtNLM"/>
    </source>
</evidence>